<feature type="region of interest" description="Disordered" evidence="1">
    <location>
        <begin position="257"/>
        <end position="311"/>
    </location>
</feature>
<protein>
    <submittedName>
        <fullName evidence="3">Retrovirus-related Pol polyprotein from transposon RE1</fullName>
    </submittedName>
</protein>
<evidence type="ECO:0000313" key="3">
    <source>
        <dbReference type="EMBL" id="KAF7831711.1"/>
    </source>
</evidence>
<proteinExistence type="predicted"/>
<dbReference type="OrthoDB" id="848707at2759"/>
<gene>
    <name evidence="3" type="ORF">G2W53_014044</name>
</gene>
<feature type="compositionally biased region" description="Basic and acidic residues" evidence="1">
    <location>
        <begin position="257"/>
        <end position="267"/>
    </location>
</feature>
<comment type="caution">
    <text evidence="3">The sequence shown here is derived from an EMBL/GenBank/DDBJ whole genome shotgun (WGS) entry which is preliminary data.</text>
</comment>
<organism evidence="3 4">
    <name type="scientific">Senna tora</name>
    <dbReference type="NCBI Taxonomy" id="362788"/>
    <lineage>
        <taxon>Eukaryota</taxon>
        <taxon>Viridiplantae</taxon>
        <taxon>Streptophyta</taxon>
        <taxon>Embryophyta</taxon>
        <taxon>Tracheophyta</taxon>
        <taxon>Spermatophyta</taxon>
        <taxon>Magnoliopsida</taxon>
        <taxon>eudicotyledons</taxon>
        <taxon>Gunneridae</taxon>
        <taxon>Pentapetalae</taxon>
        <taxon>rosids</taxon>
        <taxon>fabids</taxon>
        <taxon>Fabales</taxon>
        <taxon>Fabaceae</taxon>
        <taxon>Caesalpinioideae</taxon>
        <taxon>Cassia clade</taxon>
        <taxon>Senna</taxon>
    </lineage>
</organism>
<evidence type="ECO:0000256" key="1">
    <source>
        <dbReference type="SAM" id="MobiDB-lite"/>
    </source>
</evidence>
<dbReference type="InterPro" id="IPR046796">
    <property type="entry name" value="Transposase_32_dom"/>
</dbReference>
<dbReference type="EMBL" id="JAAIUW010000005">
    <property type="protein sequence ID" value="KAF7831711.1"/>
    <property type="molecule type" value="Genomic_DNA"/>
</dbReference>
<evidence type="ECO:0000259" key="2">
    <source>
        <dbReference type="Pfam" id="PF20167"/>
    </source>
</evidence>
<feature type="region of interest" description="Disordered" evidence="1">
    <location>
        <begin position="413"/>
        <end position="433"/>
    </location>
</feature>
<feature type="compositionally biased region" description="Basic residues" evidence="1">
    <location>
        <begin position="268"/>
        <end position="278"/>
    </location>
</feature>
<name>A0A834WSF1_9FABA</name>
<dbReference type="Pfam" id="PF20167">
    <property type="entry name" value="Transposase_32"/>
    <property type="match status" value="1"/>
</dbReference>
<evidence type="ECO:0000313" key="4">
    <source>
        <dbReference type="Proteomes" id="UP000634136"/>
    </source>
</evidence>
<dbReference type="Proteomes" id="UP000634136">
    <property type="component" value="Unassembled WGS sequence"/>
</dbReference>
<accession>A0A834WSF1</accession>
<dbReference type="AlphaFoldDB" id="A0A834WSF1"/>
<feature type="region of interest" description="Disordered" evidence="1">
    <location>
        <begin position="340"/>
        <end position="377"/>
    </location>
</feature>
<feature type="domain" description="Putative plant transposon protein" evidence="2">
    <location>
        <begin position="69"/>
        <end position="216"/>
    </location>
</feature>
<sequence length="433" mass="48698">MASTAIVKRKGSNTSFAITKRPKLFLDNLAKDRFESDFRSRGICAPREVNFKFFAKEPELSVFQLFTQMGWKPFLAIKEKIYPSLIREFYSNLVFSEEEGDFKRYSGREPITMETYSIEKVAKKLGGSPNGEVTLAQLGVNERLLAHVLCQLIMPKAGTSNDPSQFDIFLMWCAVKGWEPDLAFIILNHMKDTLARLTADIPYGALITLIAQARGVVFEDEDWVSANVQGNYDQRLIQNMSFKKVGGKWIKLGKAKVEPGEGTEKRKMNVKHGRRPPKSTKGSGTRKSSRLLKKDISSPIQVSAEEKEESVDFDATLYSKSPVYQPIKEEPTEKDFDTTMFSSASNKAPNQDEHQAHSPKAKPASSEPLPQPPLTPLAEIREQLKLLTSQLASAREEIYEHKMIIVEMRAQQKEASMTKPTPLAIIPDHPSNA</sequence>
<keyword evidence="4" id="KW-1185">Reference proteome</keyword>
<feature type="compositionally biased region" description="Polar residues" evidence="1">
    <location>
        <begin position="340"/>
        <end position="349"/>
    </location>
</feature>
<reference evidence="3" key="1">
    <citation type="submission" date="2020-09" db="EMBL/GenBank/DDBJ databases">
        <title>Genome-Enabled Discovery of Anthraquinone Biosynthesis in Senna tora.</title>
        <authorList>
            <person name="Kang S.-H."/>
            <person name="Pandey R.P."/>
            <person name="Lee C.-M."/>
            <person name="Sim J.-S."/>
            <person name="Jeong J.-T."/>
            <person name="Choi B.-S."/>
            <person name="Jung M."/>
            <person name="Ginzburg D."/>
            <person name="Zhao K."/>
            <person name="Won S.Y."/>
            <person name="Oh T.-J."/>
            <person name="Yu Y."/>
            <person name="Kim N.-H."/>
            <person name="Lee O.R."/>
            <person name="Lee T.-H."/>
            <person name="Bashyal P."/>
            <person name="Kim T.-S."/>
            <person name="Lee W.-H."/>
            <person name="Kawkins C."/>
            <person name="Kim C.-K."/>
            <person name="Kim J.S."/>
            <person name="Ahn B.O."/>
            <person name="Rhee S.Y."/>
            <person name="Sohng J.K."/>
        </authorList>
    </citation>
    <scope>NUCLEOTIDE SEQUENCE</scope>
    <source>
        <tissue evidence="3">Leaf</tissue>
    </source>
</reference>